<sequence length="219" mass="24825">MVSVHSRHNTLKVATRRREAVATFEEIYKVEGPAALVDTDFGSDYVSYNEDELTDDSKIRHQRQNIGKGSRMTVGMHWRTLDYVAFLRILDSLHKRGVTAPPPPQMEAHAGPNTQVGDDTQAPPSKCRRTTKKETHKNVFDGHPSKMTDRFLDLQSSKGTVPFKPMVNPVWLEANPSKEVVDKLPWLQGLRSHANNGDLTSKDIEYLEELATWIAKEEF</sequence>
<dbReference type="HOGENOM" id="CLU_1261886_0_0_1"/>
<reference evidence="3" key="2">
    <citation type="submission" date="2015-01" db="EMBL/GenBank/DDBJ databases">
        <title>Evolutionary Origins and Diversification of the Mycorrhizal Mutualists.</title>
        <authorList>
            <consortium name="DOE Joint Genome Institute"/>
            <consortium name="Mycorrhizal Genomics Consortium"/>
            <person name="Kohler A."/>
            <person name="Kuo A."/>
            <person name="Nagy L.G."/>
            <person name="Floudas D."/>
            <person name="Copeland A."/>
            <person name="Barry K.W."/>
            <person name="Cichocki N."/>
            <person name="Veneault-Fourrey C."/>
            <person name="LaButti K."/>
            <person name="Lindquist E.A."/>
            <person name="Lipzen A."/>
            <person name="Lundell T."/>
            <person name="Morin E."/>
            <person name="Murat C."/>
            <person name="Riley R."/>
            <person name="Ohm R."/>
            <person name="Sun H."/>
            <person name="Tunlid A."/>
            <person name="Henrissat B."/>
            <person name="Grigoriev I.V."/>
            <person name="Hibbett D.S."/>
            <person name="Martin F."/>
        </authorList>
    </citation>
    <scope>NUCLEOTIDE SEQUENCE [LARGE SCALE GENOMIC DNA]</scope>
    <source>
        <strain evidence="3">Ve08.2h10</strain>
    </source>
</reference>
<protein>
    <submittedName>
        <fullName evidence="2">Uncharacterized protein</fullName>
    </submittedName>
</protein>
<evidence type="ECO:0000256" key="1">
    <source>
        <dbReference type="SAM" id="MobiDB-lite"/>
    </source>
</evidence>
<dbReference type="OrthoDB" id="2705943at2759"/>
<name>A0A0D0CEG2_9AGAM</name>
<dbReference type="AlphaFoldDB" id="A0A0D0CEG2"/>
<dbReference type="InParanoid" id="A0A0D0CEG2"/>
<feature type="compositionally biased region" description="Basic and acidic residues" evidence="1">
    <location>
        <begin position="132"/>
        <end position="146"/>
    </location>
</feature>
<accession>A0A0D0CEG2</accession>
<gene>
    <name evidence="2" type="ORF">PAXRUDRAFT_156916</name>
</gene>
<evidence type="ECO:0000313" key="2">
    <source>
        <dbReference type="EMBL" id="KIK81092.1"/>
    </source>
</evidence>
<dbReference type="Proteomes" id="UP000054538">
    <property type="component" value="Unassembled WGS sequence"/>
</dbReference>
<evidence type="ECO:0000313" key="3">
    <source>
        <dbReference type="Proteomes" id="UP000054538"/>
    </source>
</evidence>
<feature type="region of interest" description="Disordered" evidence="1">
    <location>
        <begin position="97"/>
        <end position="146"/>
    </location>
</feature>
<dbReference type="EMBL" id="KN825868">
    <property type="protein sequence ID" value="KIK81092.1"/>
    <property type="molecule type" value="Genomic_DNA"/>
</dbReference>
<organism evidence="2 3">
    <name type="scientific">Paxillus rubicundulus Ve08.2h10</name>
    <dbReference type="NCBI Taxonomy" id="930991"/>
    <lineage>
        <taxon>Eukaryota</taxon>
        <taxon>Fungi</taxon>
        <taxon>Dikarya</taxon>
        <taxon>Basidiomycota</taxon>
        <taxon>Agaricomycotina</taxon>
        <taxon>Agaricomycetes</taxon>
        <taxon>Agaricomycetidae</taxon>
        <taxon>Boletales</taxon>
        <taxon>Paxilineae</taxon>
        <taxon>Paxillaceae</taxon>
        <taxon>Paxillus</taxon>
    </lineage>
</organism>
<keyword evidence="3" id="KW-1185">Reference proteome</keyword>
<proteinExistence type="predicted"/>
<reference evidence="2 3" key="1">
    <citation type="submission" date="2014-04" db="EMBL/GenBank/DDBJ databases">
        <authorList>
            <consortium name="DOE Joint Genome Institute"/>
            <person name="Kuo A."/>
            <person name="Kohler A."/>
            <person name="Jargeat P."/>
            <person name="Nagy L.G."/>
            <person name="Floudas D."/>
            <person name="Copeland A."/>
            <person name="Barry K.W."/>
            <person name="Cichocki N."/>
            <person name="Veneault-Fourrey C."/>
            <person name="LaButti K."/>
            <person name="Lindquist E.A."/>
            <person name="Lipzen A."/>
            <person name="Lundell T."/>
            <person name="Morin E."/>
            <person name="Murat C."/>
            <person name="Sun H."/>
            <person name="Tunlid A."/>
            <person name="Henrissat B."/>
            <person name="Grigoriev I.V."/>
            <person name="Hibbett D.S."/>
            <person name="Martin F."/>
            <person name="Nordberg H.P."/>
            <person name="Cantor M.N."/>
            <person name="Hua S.X."/>
        </authorList>
    </citation>
    <scope>NUCLEOTIDE SEQUENCE [LARGE SCALE GENOMIC DNA]</scope>
    <source>
        <strain evidence="2 3">Ve08.2h10</strain>
    </source>
</reference>